<dbReference type="RefSeq" id="WP_051241084.1">
    <property type="nucleotide sequence ID" value="NZ_AP028934.1"/>
</dbReference>
<evidence type="ECO:0000313" key="3">
    <source>
        <dbReference type="Proteomes" id="UP000284731"/>
    </source>
</evidence>
<feature type="transmembrane region" description="Helical" evidence="1">
    <location>
        <begin position="7"/>
        <end position="32"/>
    </location>
</feature>
<feature type="transmembrane region" description="Helical" evidence="1">
    <location>
        <begin position="38"/>
        <end position="63"/>
    </location>
</feature>
<dbReference type="Proteomes" id="UP000284731">
    <property type="component" value="Unassembled WGS sequence"/>
</dbReference>
<comment type="caution">
    <text evidence="2">The sequence shown here is derived from an EMBL/GenBank/DDBJ whole genome shotgun (WGS) entry which is preliminary data.</text>
</comment>
<gene>
    <name evidence="2" type="ORF">DWX20_06505</name>
</gene>
<feature type="transmembrane region" description="Helical" evidence="1">
    <location>
        <begin position="70"/>
        <end position="87"/>
    </location>
</feature>
<organism evidence="2 3">
    <name type="scientific">Solobacterium moorei</name>
    <dbReference type="NCBI Taxonomy" id="102148"/>
    <lineage>
        <taxon>Bacteria</taxon>
        <taxon>Bacillati</taxon>
        <taxon>Bacillota</taxon>
        <taxon>Erysipelotrichia</taxon>
        <taxon>Erysipelotrichales</taxon>
        <taxon>Erysipelotrichaceae</taxon>
        <taxon>Solobacterium</taxon>
    </lineage>
</organism>
<evidence type="ECO:0000256" key="1">
    <source>
        <dbReference type="SAM" id="Phobius"/>
    </source>
</evidence>
<protein>
    <submittedName>
        <fullName evidence="2">Divergent PAP2 family protein</fullName>
    </submittedName>
</protein>
<accession>A0A412PFM4</accession>
<dbReference type="InterPro" id="IPR003832">
    <property type="entry name" value="DUF212"/>
</dbReference>
<dbReference type="GeneID" id="89619525"/>
<dbReference type="PANTHER" id="PTHR31446">
    <property type="entry name" value="ACID PHOSPHATASE/VANADIUM-DEPENDENT HALOPEROXIDASE-RELATED PROTEIN"/>
    <property type="match status" value="1"/>
</dbReference>
<keyword evidence="1" id="KW-1133">Transmembrane helix</keyword>
<reference evidence="2 3" key="1">
    <citation type="submission" date="2018-08" db="EMBL/GenBank/DDBJ databases">
        <title>A genome reference for cultivated species of the human gut microbiota.</title>
        <authorList>
            <person name="Zou Y."/>
            <person name="Xue W."/>
            <person name="Luo G."/>
        </authorList>
    </citation>
    <scope>NUCLEOTIDE SEQUENCE [LARGE SCALE GENOMIC DNA]</scope>
    <source>
        <strain evidence="2 3">AF18-46</strain>
    </source>
</reference>
<sequence length="156" mass="17504">MLISLNTIHIIFCAIFAAISAQLLKPICAFIVEPEHDWEWNLTVACGGFPSSHSAMVSALALAVGFRERFSSTLFAITVVLAIIVIYDAANVRYYSGQNIKVTQQLVKDLQERYPHVFESSIYKTKLKPVLGHRWVEVVGGIIWGLIVAYIFYLVK</sequence>
<feature type="transmembrane region" description="Helical" evidence="1">
    <location>
        <begin position="135"/>
        <end position="155"/>
    </location>
</feature>
<proteinExistence type="predicted"/>
<evidence type="ECO:0000313" key="2">
    <source>
        <dbReference type="EMBL" id="RGT56448.1"/>
    </source>
</evidence>
<dbReference type="Pfam" id="PF02681">
    <property type="entry name" value="DUF212"/>
    <property type="match status" value="1"/>
</dbReference>
<keyword evidence="1" id="KW-0812">Transmembrane</keyword>
<dbReference type="AlphaFoldDB" id="A0A412PFM4"/>
<dbReference type="EMBL" id="QRWX01000002">
    <property type="protein sequence ID" value="RGT56448.1"/>
    <property type="molecule type" value="Genomic_DNA"/>
</dbReference>
<dbReference type="PANTHER" id="PTHR31446:SF29">
    <property type="entry name" value="ACID PHOSPHATASE_VANADIUM-DEPENDENT HALOPEROXIDASE-RELATED PROTEIN"/>
    <property type="match status" value="1"/>
</dbReference>
<name>A0A412PFM4_9FIRM</name>
<keyword evidence="1" id="KW-0472">Membrane</keyword>